<feature type="compositionally biased region" description="Basic and acidic residues" evidence="1">
    <location>
        <begin position="364"/>
        <end position="373"/>
    </location>
</feature>
<gene>
    <name evidence="4" type="ORF">CV102_19740</name>
</gene>
<feature type="region of interest" description="Disordered" evidence="1">
    <location>
        <begin position="361"/>
        <end position="384"/>
    </location>
</feature>
<dbReference type="InterPro" id="IPR027051">
    <property type="entry name" value="XdhC_Rossmann_dom"/>
</dbReference>
<dbReference type="PANTHER" id="PTHR30388:SF6">
    <property type="entry name" value="XANTHINE DEHYDROGENASE SUBUNIT A-RELATED"/>
    <property type="match status" value="1"/>
</dbReference>
<evidence type="ECO:0000259" key="2">
    <source>
        <dbReference type="Pfam" id="PF02625"/>
    </source>
</evidence>
<feature type="domain" description="XdhC- CoxI" evidence="2">
    <location>
        <begin position="31"/>
        <end position="91"/>
    </location>
</feature>
<accession>A0A8J8PY42</accession>
<proteinExistence type="predicted"/>
<feature type="domain" description="XdhC Rossmann" evidence="3">
    <location>
        <begin position="214"/>
        <end position="355"/>
    </location>
</feature>
<organism evidence="4 5">
    <name type="scientific">Natronococcus pandeyae</name>
    <dbReference type="NCBI Taxonomy" id="2055836"/>
    <lineage>
        <taxon>Archaea</taxon>
        <taxon>Methanobacteriati</taxon>
        <taxon>Methanobacteriota</taxon>
        <taxon>Stenosarchaea group</taxon>
        <taxon>Halobacteria</taxon>
        <taxon>Halobacteriales</taxon>
        <taxon>Natrialbaceae</taxon>
        <taxon>Natronococcus</taxon>
    </lineage>
</organism>
<dbReference type="Pfam" id="PF13478">
    <property type="entry name" value="XdhC_C"/>
    <property type="match status" value="1"/>
</dbReference>
<dbReference type="EMBL" id="PHNJ01000013">
    <property type="protein sequence ID" value="TYL36986.1"/>
    <property type="molecule type" value="Genomic_DNA"/>
</dbReference>
<dbReference type="Proteomes" id="UP000766904">
    <property type="component" value="Unassembled WGS sequence"/>
</dbReference>
<dbReference type="InterPro" id="IPR052698">
    <property type="entry name" value="MoCofactor_Util/Proc"/>
</dbReference>
<dbReference type="Pfam" id="PF02625">
    <property type="entry name" value="XdhC_CoxI"/>
    <property type="match status" value="1"/>
</dbReference>
<feature type="region of interest" description="Disordered" evidence="1">
    <location>
        <begin position="146"/>
        <end position="165"/>
    </location>
</feature>
<dbReference type="RefSeq" id="WP_148859729.1">
    <property type="nucleotide sequence ID" value="NZ_PHNJ01000013.1"/>
</dbReference>
<keyword evidence="5" id="KW-1185">Reference proteome</keyword>
<evidence type="ECO:0000313" key="4">
    <source>
        <dbReference type="EMBL" id="TYL36986.1"/>
    </source>
</evidence>
<reference evidence="4" key="1">
    <citation type="submission" date="2017-11" db="EMBL/GenBank/DDBJ databases">
        <authorList>
            <person name="Kajale S.C."/>
            <person name="Sharma A."/>
        </authorList>
    </citation>
    <scope>NUCLEOTIDE SEQUENCE</scope>
    <source>
        <strain evidence="4">LS1_42</strain>
    </source>
</reference>
<evidence type="ECO:0000259" key="3">
    <source>
        <dbReference type="Pfam" id="PF13478"/>
    </source>
</evidence>
<dbReference type="InterPro" id="IPR003777">
    <property type="entry name" value="XdhC_CoxI"/>
</dbReference>
<dbReference type="OrthoDB" id="33067at2157"/>
<comment type="caution">
    <text evidence="4">The sequence shown here is derived from an EMBL/GenBank/DDBJ whole genome shotgun (WGS) entry which is preliminary data.</text>
</comment>
<protein>
    <submittedName>
        <fullName evidence="4">Cytochrome oxidase I</fullName>
    </submittedName>
</protein>
<dbReference type="Gene3D" id="3.40.50.720">
    <property type="entry name" value="NAD(P)-binding Rossmann-like Domain"/>
    <property type="match status" value="1"/>
</dbReference>
<name>A0A8J8PY42_9EURY</name>
<sequence>MTDTEIADPWAVTSLEIFERLEETIAGEADHAVATVVDVDGSAYRRPGAKMLLGDDGSTFGGITAGCLEGPLQTIARDVIADQSPSVVTFDLTDDEDGWGLGLGCEGIVDVLVEPADDAWRDPVDAYAEGDPVALVTVVDGTESIPPGSRAVVDGDGTATESDSRPAIPDQILEQVRDDARERAADGRWTQRTVSIGEEELTLFVDGIEPADRLLIFGGQPDVRPVTRLARDVGFEVTVATARGGQAEESAFPRADRVVSTHPTELGELVDERTYVVVMSHNFLDDGLALESLLESDVPFIGLMGPRERFERLRDDLADEGISLSAADRKRIASPVGLDLGGGEPIEIALSIVSEALAVSNGREGGRLRDRKGPIHARQPTQSD</sequence>
<evidence type="ECO:0000313" key="5">
    <source>
        <dbReference type="Proteomes" id="UP000766904"/>
    </source>
</evidence>
<evidence type="ECO:0000256" key="1">
    <source>
        <dbReference type="SAM" id="MobiDB-lite"/>
    </source>
</evidence>
<dbReference type="AlphaFoldDB" id="A0A8J8PY42"/>
<dbReference type="PANTHER" id="PTHR30388">
    <property type="entry name" value="ALDEHYDE OXIDOREDUCTASE MOLYBDENUM COFACTOR ASSEMBLY PROTEIN"/>
    <property type="match status" value="1"/>
</dbReference>